<dbReference type="EMBL" id="QVQY01000001">
    <property type="protein sequence ID" value="RFU51980.1"/>
    <property type="molecule type" value="Genomic_DNA"/>
</dbReference>
<evidence type="ECO:0000256" key="1">
    <source>
        <dbReference type="SAM" id="Phobius"/>
    </source>
</evidence>
<protein>
    <submittedName>
        <fullName evidence="4">Uncharacterized protein</fullName>
    </submittedName>
</protein>
<accession>A0A372KPI2</accession>
<evidence type="ECO:0000313" key="6">
    <source>
        <dbReference type="Proteomes" id="UP000262901"/>
    </source>
</evidence>
<reference evidence="5" key="3">
    <citation type="submission" date="2018-08" db="EMBL/GenBank/DDBJ databases">
        <title>Streptococcus chenjunshii sp. nov., isolated from stools sample of the Tibetan antelope in the Qinghai-Tibet plateau, China.</title>
        <authorList>
            <person name="Tian Z."/>
        </authorList>
    </citation>
    <scope>NUCLEOTIDE SEQUENCE [LARGE SCALE GENOMIC DNA]</scope>
    <source>
        <strain evidence="5">Z15</strain>
    </source>
</reference>
<dbReference type="KEGG" id="schj:DDV21_005420"/>
<dbReference type="OrthoDB" id="2220599at2"/>
<dbReference type="Proteomes" id="UP000264056">
    <property type="component" value="Unassembled WGS sequence"/>
</dbReference>
<gene>
    <name evidence="2" type="ORF">DDV21_005420</name>
    <name evidence="3" type="ORF">DDV22_00625</name>
    <name evidence="4" type="ORF">DDV23_01180</name>
</gene>
<evidence type="ECO:0000313" key="2">
    <source>
        <dbReference type="EMBL" id="AXQ78558.1"/>
    </source>
</evidence>
<dbReference type="EMBL" id="CP031733">
    <property type="protein sequence ID" value="AXQ78558.1"/>
    <property type="molecule type" value="Genomic_DNA"/>
</dbReference>
<dbReference type="Proteomes" id="UP000246115">
    <property type="component" value="Chromosome"/>
</dbReference>
<keyword evidence="7" id="KW-1185">Reference proteome</keyword>
<keyword evidence="1" id="KW-1133">Transmembrane helix</keyword>
<feature type="transmembrane region" description="Helical" evidence="1">
    <location>
        <begin position="63"/>
        <end position="84"/>
    </location>
</feature>
<reference evidence="4 6" key="2">
    <citation type="submission" date="2018-08" db="EMBL/GenBank/DDBJ databases">
        <title>Draft genome of Streptococcus sp. nov. Z1.</title>
        <authorList>
            <person name="Tian Z."/>
        </authorList>
    </citation>
    <scope>NUCLEOTIDE SEQUENCE [LARGE SCALE GENOMIC DNA]</scope>
    <source>
        <strain evidence="4">Z1</strain>
        <strain evidence="6">Z1(2018)</strain>
    </source>
</reference>
<dbReference type="AlphaFoldDB" id="A0A372KPI2"/>
<name>A0A372KPI2_9STRE</name>
<sequence>MTIPKRSNRTWEQKKKRRTCHKLGKRFKDPANNENCEPMNPLLKTTMLLATNKEYRKADTLQLLGSFLVFSTIIYFLVGVLYYFSIKVLKSYALQVVLKVVSLGFLKPSAADQFREPTVWEVFKRYTMGQPIIVGIVVLLVLVIGVFLGTKGQKKQTMIADNIKDEDLRKDYEKVKKKGCVTYA</sequence>
<keyword evidence="1" id="KW-0472">Membrane</keyword>
<keyword evidence="1" id="KW-0812">Transmembrane</keyword>
<dbReference type="EMBL" id="QVQZ01000001">
    <property type="protein sequence ID" value="RFU54172.1"/>
    <property type="molecule type" value="Genomic_DNA"/>
</dbReference>
<dbReference type="RefSeq" id="WP_116877268.1">
    <property type="nucleotide sequence ID" value="NZ_CP031733.1"/>
</dbReference>
<proteinExistence type="predicted"/>
<reference evidence="2" key="4">
    <citation type="journal article" date="2019" name="Int. J. Syst. Evol. Microbiol.">
        <title>Streptococcus chenjunshii sp. nov. isolated from feces of Tibetan antelopes.</title>
        <authorList>
            <person name="Tian Z."/>
            <person name="Lu S."/>
            <person name="Jin D."/>
            <person name="Yang J."/>
            <person name="Pu J."/>
            <person name="Lai X.H."/>
            <person name="Bai X.N."/>
            <person name="Wu X.M."/>
            <person name="Li J."/>
            <person name="Wang S."/>
            <person name="Xu J."/>
        </authorList>
    </citation>
    <scope>NUCLEOTIDE SEQUENCE</scope>
    <source>
        <strain evidence="2">Z15</strain>
    </source>
</reference>
<accession>A0A346NC13</accession>
<evidence type="ECO:0000313" key="3">
    <source>
        <dbReference type="EMBL" id="RFU51980.1"/>
    </source>
</evidence>
<organism evidence="4 6">
    <name type="scientific">Streptococcus chenjunshii</name>
    <dbReference type="NCBI Taxonomy" id="2173853"/>
    <lineage>
        <taxon>Bacteria</taxon>
        <taxon>Bacillati</taxon>
        <taxon>Bacillota</taxon>
        <taxon>Bacilli</taxon>
        <taxon>Lactobacillales</taxon>
        <taxon>Streptococcaceae</taxon>
        <taxon>Streptococcus</taxon>
    </lineage>
</organism>
<reference evidence="3 7" key="1">
    <citation type="submission" date="2018-08" db="EMBL/GenBank/DDBJ databases">
        <title>Draft genome of Streptococcus sp .nov. Z2.</title>
        <authorList>
            <person name="Tian Z."/>
        </authorList>
    </citation>
    <scope>NUCLEOTIDE SEQUENCE [LARGE SCALE GENOMIC DNA]</scope>
    <source>
        <strain evidence="3 7">Z2</strain>
    </source>
</reference>
<feature type="transmembrane region" description="Helical" evidence="1">
    <location>
        <begin position="128"/>
        <end position="148"/>
    </location>
</feature>
<evidence type="ECO:0000313" key="4">
    <source>
        <dbReference type="EMBL" id="RFU54172.1"/>
    </source>
</evidence>
<evidence type="ECO:0000313" key="7">
    <source>
        <dbReference type="Proteomes" id="UP000264056"/>
    </source>
</evidence>
<dbReference type="Proteomes" id="UP000262901">
    <property type="component" value="Unassembled WGS sequence"/>
</dbReference>
<evidence type="ECO:0000313" key="5">
    <source>
        <dbReference type="Proteomes" id="UP000246115"/>
    </source>
</evidence>